<organism evidence="1 2">
    <name type="scientific">Panaeolus cyanescens</name>
    <dbReference type="NCBI Taxonomy" id="181874"/>
    <lineage>
        <taxon>Eukaryota</taxon>
        <taxon>Fungi</taxon>
        <taxon>Dikarya</taxon>
        <taxon>Basidiomycota</taxon>
        <taxon>Agaricomycotina</taxon>
        <taxon>Agaricomycetes</taxon>
        <taxon>Agaricomycetidae</taxon>
        <taxon>Agaricales</taxon>
        <taxon>Agaricineae</taxon>
        <taxon>Galeropsidaceae</taxon>
        <taxon>Panaeolus</taxon>
    </lineage>
</organism>
<proteinExistence type="predicted"/>
<dbReference type="OrthoDB" id="3267419at2759"/>
<keyword evidence="2" id="KW-1185">Reference proteome</keyword>
<sequence length="286" mass="32060">MSTPLILLQDVITLIQDQLRLITELRRRVYYSKLDVFATNLALVALGIRAGYLLDIFTFEKPVDLSNKILSALRACTTTKEYFSEPTGFSTASEEFFIQHHIRETVWRSRDRRSALLNSIFELLIETTELKKLRVVPEPILQCCSYLQEYLSAAPVPLSISFPEDMSTTVAVPVAGVLLDYLVAYVPESAEAAPLSNISLDFYEVIIISKGHTPPSRTGTKGTTDTFRHSIMKFSCTSSLSGMEDLQPQTIIDRLQTLFEGRLKESNVHGSIEIVHSTALVPHLSF</sequence>
<name>A0A409YLY9_9AGAR</name>
<comment type="caution">
    <text evidence="1">The sequence shown here is derived from an EMBL/GenBank/DDBJ whole genome shotgun (WGS) entry which is preliminary data.</text>
</comment>
<dbReference type="AlphaFoldDB" id="A0A409YLY9"/>
<protein>
    <submittedName>
        <fullName evidence="1">Uncharacterized protein</fullName>
    </submittedName>
</protein>
<dbReference type="InParanoid" id="A0A409YLY9"/>
<gene>
    <name evidence="1" type="ORF">CVT24_010676</name>
</gene>
<evidence type="ECO:0000313" key="1">
    <source>
        <dbReference type="EMBL" id="PPR04103.1"/>
    </source>
</evidence>
<accession>A0A409YLY9</accession>
<dbReference type="Proteomes" id="UP000284842">
    <property type="component" value="Unassembled WGS sequence"/>
</dbReference>
<reference evidence="1 2" key="1">
    <citation type="journal article" date="2018" name="Evol. Lett.">
        <title>Horizontal gene cluster transfer increased hallucinogenic mushroom diversity.</title>
        <authorList>
            <person name="Reynolds H.T."/>
            <person name="Vijayakumar V."/>
            <person name="Gluck-Thaler E."/>
            <person name="Korotkin H.B."/>
            <person name="Matheny P.B."/>
            <person name="Slot J.C."/>
        </authorList>
    </citation>
    <scope>NUCLEOTIDE SEQUENCE [LARGE SCALE GENOMIC DNA]</scope>
    <source>
        <strain evidence="1 2">2629</strain>
    </source>
</reference>
<evidence type="ECO:0000313" key="2">
    <source>
        <dbReference type="Proteomes" id="UP000284842"/>
    </source>
</evidence>
<dbReference type="EMBL" id="NHTK01000994">
    <property type="protein sequence ID" value="PPR04103.1"/>
    <property type="molecule type" value="Genomic_DNA"/>
</dbReference>